<sequence>ATVAFKEQCGLPPMATLKQCIQSLATRLQGPDGPPGATLTLKEGYPCLEPVGNLTDATRKLLNGYDT</sequence>
<feature type="non-terminal residue" evidence="1">
    <location>
        <position position="67"/>
    </location>
</feature>
<keyword evidence="2" id="KW-1185">Reference proteome</keyword>
<feature type="non-terminal residue" evidence="1">
    <location>
        <position position="1"/>
    </location>
</feature>
<dbReference type="Proteomes" id="UP001529510">
    <property type="component" value="Unassembled WGS sequence"/>
</dbReference>
<comment type="caution">
    <text evidence="1">The sequence shown here is derived from an EMBL/GenBank/DDBJ whole genome shotgun (WGS) entry which is preliminary data.</text>
</comment>
<name>A0ABD0QF07_CIRMR</name>
<evidence type="ECO:0000313" key="1">
    <source>
        <dbReference type="EMBL" id="KAL0184521.1"/>
    </source>
</evidence>
<evidence type="ECO:0000313" key="2">
    <source>
        <dbReference type="Proteomes" id="UP001529510"/>
    </source>
</evidence>
<protein>
    <submittedName>
        <fullName evidence="1">Uncharacterized protein</fullName>
    </submittedName>
</protein>
<accession>A0ABD0QF07</accession>
<reference evidence="1 2" key="1">
    <citation type="submission" date="2024-05" db="EMBL/GenBank/DDBJ databases">
        <title>Genome sequencing and assembly of Indian major carp, Cirrhinus mrigala (Hamilton, 1822).</title>
        <authorList>
            <person name="Mohindra V."/>
            <person name="Chowdhury L.M."/>
            <person name="Lal K."/>
            <person name="Jena J.K."/>
        </authorList>
    </citation>
    <scope>NUCLEOTIDE SEQUENCE [LARGE SCALE GENOMIC DNA]</scope>
    <source>
        <strain evidence="1">CM1030</strain>
        <tissue evidence="1">Blood</tissue>
    </source>
</reference>
<gene>
    <name evidence="1" type="ORF">M9458_020217</name>
</gene>
<dbReference type="EMBL" id="JAMKFB020000009">
    <property type="protein sequence ID" value="KAL0184521.1"/>
    <property type="molecule type" value="Genomic_DNA"/>
</dbReference>
<dbReference type="AlphaFoldDB" id="A0ABD0QF07"/>
<organism evidence="1 2">
    <name type="scientific">Cirrhinus mrigala</name>
    <name type="common">Mrigala</name>
    <dbReference type="NCBI Taxonomy" id="683832"/>
    <lineage>
        <taxon>Eukaryota</taxon>
        <taxon>Metazoa</taxon>
        <taxon>Chordata</taxon>
        <taxon>Craniata</taxon>
        <taxon>Vertebrata</taxon>
        <taxon>Euteleostomi</taxon>
        <taxon>Actinopterygii</taxon>
        <taxon>Neopterygii</taxon>
        <taxon>Teleostei</taxon>
        <taxon>Ostariophysi</taxon>
        <taxon>Cypriniformes</taxon>
        <taxon>Cyprinidae</taxon>
        <taxon>Labeoninae</taxon>
        <taxon>Labeonini</taxon>
        <taxon>Cirrhinus</taxon>
    </lineage>
</organism>
<proteinExistence type="predicted"/>